<keyword evidence="6 7" id="KW-0694">RNA-binding</keyword>
<evidence type="ECO:0000256" key="8">
    <source>
        <dbReference type="NCBIfam" id="TIGR00188"/>
    </source>
</evidence>
<organism evidence="9 10">
    <name type="scientific">Priestia endophytica DSM 13796</name>
    <dbReference type="NCBI Taxonomy" id="1121089"/>
    <lineage>
        <taxon>Bacteria</taxon>
        <taxon>Bacillati</taxon>
        <taxon>Bacillota</taxon>
        <taxon>Bacilli</taxon>
        <taxon>Bacillales</taxon>
        <taxon>Bacillaceae</taxon>
        <taxon>Priestia</taxon>
    </lineage>
</organism>
<evidence type="ECO:0000256" key="1">
    <source>
        <dbReference type="ARBA" id="ARBA00002663"/>
    </source>
</evidence>
<sequence>MEKRYRVKRNEDFQKIFKRGKSTANRQFVVYTLDKRDQQNFRVGLSVGKKLGNAVTRNRIKRLIREALQEVKDQLPQDKDYIIIARFPTAEMSHSEIQKSLFHVLKRAKLIQ</sequence>
<proteinExistence type="inferred from homology"/>
<reference evidence="9 10" key="1">
    <citation type="submission" date="2016-10" db="EMBL/GenBank/DDBJ databases">
        <authorList>
            <person name="Varghese N."/>
            <person name="Submissions S."/>
        </authorList>
    </citation>
    <scope>NUCLEOTIDE SEQUENCE [LARGE SCALE GENOMIC DNA]</scope>
    <source>
        <strain evidence="9 10">DSM 13796</strain>
    </source>
</reference>
<keyword evidence="4 7" id="KW-0255">Endonuclease</keyword>
<dbReference type="SUPFAM" id="SSF54211">
    <property type="entry name" value="Ribosomal protein S5 domain 2-like"/>
    <property type="match status" value="1"/>
</dbReference>
<dbReference type="PROSITE" id="PS00648">
    <property type="entry name" value="RIBONUCLEASE_P"/>
    <property type="match status" value="1"/>
</dbReference>
<keyword evidence="3 7" id="KW-0540">Nuclease</keyword>
<dbReference type="HAMAP" id="MF_00227">
    <property type="entry name" value="RNase_P"/>
    <property type="match status" value="1"/>
</dbReference>
<dbReference type="PANTHER" id="PTHR33992">
    <property type="entry name" value="RIBONUCLEASE P PROTEIN COMPONENT"/>
    <property type="match status" value="1"/>
</dbReference>
<keyword evidence="5 7" id="KW-0378">Hydrolase</keyword>
<dbReference type="RefSeq" id="WP_019394661.1">
    <property type="nucleotide sequence ID" value="NZ_FOXX01000012.1"/>
</dbReference>
<dbReference type="InterPro" id="IPR020568">
    <property type="entry name" value="Ribosomal_Su5_D2-typ_SF"/>
</dbReference>
<evidence type="ECO:0000256" key="3">
    <source>
        <dbReference type="ARBA" id="ARBA00022722"/>
    </source>
</evidence>
<evidence type="ECO:0000256" key="5">
    <source>
        <dbReference type="ARBA" id="ARBA00022801"/>
    </source>
</evidence>
<protein>
    <recommendedName>
        <fullName evidence="7 8">Ribonuclease P protein component</fullName>
        <shortName evidence="7">RNase P protein</shortName>
        <shortName evidence="7">RNaseP protein</shortName>
        <ecNumber evidence="7 8">3.1.26.5</ecNumber>
    </recommendedName>
    <alternativeName>
        <fullName evidence="7">Protein C5</fullName>
    </alternativeName>
</protein>
<evidence type="ECO:0000313" key="9">
    <source>
        <dbReference type="EMBL" id="SFQ82854.1"/>
    </source>
</evidence>
<dbReference type="InterPro" id="IPR020539">
    <property type="entry name" value="RNase_P_CS"/>
</dbReference>
<gene>
    <name evidence="7" type="primary">rnpA</name>
    <name evidence="9" type="ORF">SAMN02745910_03939</name>
</gene>
<evidence type="ECO:0000256" key="7">
    <source>
        <dbReference type="HAMAP-Rule" id="MF_00227"/>
    </source>
</evidence>
<comment type="similarity">
    <text evidence="7">Belongs to the RnpA family.</text>
</comment>
<comment type="caution">
    <text evidence="9">The sequence shown here is derived from an EMBL/GenBank/DDBJ whole genome shotgun (WGS) entry which is preliminary data.</text>
</comment>
<evidence type="ECO:0000256" key="4">
    <source>
        <dbReference type="ARBA" id="ARBA00022759"/>
    </source>
</evidence>
<dbReference type="Pfam" id="PF00825">
    <property type="entry name" value="Ribonuclease_P"/>
    <property type="match status" value="1"/>
</dbReference>
<evidence type="ECO:0000313" key="10">
    <source>
        <dbReference type="Proteomes" id="UP000182762"/>
    </source>
</evidence>
<keyword evidence="2 7" id="KW-0819">tRNA processing</keyword>
<dbReference type="InterPro" id="IPR000100">
    <property type="entry name" value="RNase_P"/>
</dbReference>
<dbReference type="InterPro" id="IPR014721">
    <property type="entry name" value="Ribsml_uS5_D2-typ_fold_subgr"/>
</dbReference>
<dbReference type="EMBL" id="FOXX01000012">
    <property type="protein sequence ID" value="SFQ82854.1"/>
    <property type="molecule type" value="Genomic_DNA"/>
</dbReference>
<comment type="catalytic activity">
    <reaction evidence="7">
        <text>Endonucleolytic cleavage of RNA, removing 5'-extranucleotides from tRNA precursor.</text>
        <dbReference type="EC" id="3.1.26.5"/>
    </reaction>
</comment>
<name>A0A1I6BPP8_9BACI</name>
<comment type="function">
    <text evidence="1 7">RNaseP catalyzes the removal of the 5'-leader sequence from pre-tRNA to produce the mature 5'-terminus. It can also cleave other RNA substrates such as 4.5S RNA. The protein component plays an auxiliary but essential role in vivo by binding to the 5'-leader sequence and broadening the substrate specificity of the ribozyme.</text>
</comment>
<evidence type="ECO:0000256" key="2">
    <source>
        <dbReference type="ARBA" id="ARBA00022694"/>
    </source>
</evidence>
<dbReference type="EC" id="3.1.26.5" evidence="7 8"/>
<dbReference type="Gene3D" id="3.30.230.10">
    <property type="match status" value="1"/>
</dbReference>
<keyword evidence="10" id="KW-1185">Reference proteome</keyword>
<dbReference type="PANTHER" id="PTHR33992:SF1">
    <property type="entry name" value="RIBONUCLEASE P PROTEIN COMPONENT"/>
    <property type="match status" value="1"/>
</dbReference>
<dbReference type="Proteomes" id="UP000182762">
    <property type="component" value="Unassembled WGS sequence"/>
</dbReference>
<comment type="subunit">
    <text evidence="7">Consists of a catalytic RNA component (M1 or rnpB) and a protein subunit.</text>
</comment>
<dbReference type="NCBIfam" id="TIGR00188">
    <property type="entry name" value="rnpA"/>
    <property type="match status" value="1"/>
</dbReference>
<accession>A0A1I6BPP8</accession>
<dbReference type="GeneID" id="93712513"/>
<evidence type="ECO:0000256" key="6">
    <source>
        <dbReference type="ARBA" id="ARBA00022884"/>
    </source>
</evidence>